<dbReference type="OrthoDB" id="9979560at2759"/>
<dbReference type="Gene3D" id="1.10.1070.11">
    <property type="entry name" value="Phosphatidylinositol 3-/4-kinase, catalytic domain"/>
    <property type="match status" value="1"/>
</dbReference>
<reference evidence="1" key="1">
    <citation type="submission" date="2021-02" db="EMBL/GenBank/DDBJ databases">
        <authorList>
            <person name="Nowell W R."/>
        </authorList>
    </citation>
    <scope>NUCLEOTIDE SEQUENCE</scope>
</reference>
<evidence type="ECO:0000313" key="1">
    <source>
        <dbReference type="EMBL" id="CAF1468921.1"/>
    </source>
</evidence>
<protein>
    <submittedName>
        <fullName evidence="1">Uncharacterized protein</fullName>
    </submittedName>
</protein>
<comment type="caution">
    <text evidence="1">The sequence shown here is derived from an EMBL/GenBank/DDBJ whole genome shotgun (WGS) entry which is preliminary data.</text>
</comment>
<evidence type="ECO:0000313" key="2">
    <source>
        <dbReference type="Proteomes" id="UP000663891"/>
    </source>
</evidence>
<dbReference type="Proteomes" id="UP000663891">
    <property type="component" value="Unassembled WGS sequence"/>
</dbReference>
<dbReference type="InterPro" id="IPR011009">
    <property type="entry name" value="Kinase-like_dom_sf"/>
</dbReference>
<dbReference type="SUPFAM" id="SSF56112">
    <property type="entry name" value="Protein kinase-like (PK-like)"/>
    <property type="match status" value="1"/>
</dbReference>
<accession>A0A815QX40</accession>
<dbReference type="EMBL" id="CAJNON010001523">
    <property type="protein sequence ID" value="CAF1468921.1"/>
    <property type="molecule type" value="Genomic_DNA"/>
</dbReference>
<gene>
    <name evidence="1" type="ORF">VCS650_LOCUS40495</name>
</gene>
<dbReference type="AlphaFoldDB" id="A0A815QX40"/>
<dbReference type="InterPro" id="IPR036940">
    <property type="entry name" value="PI3/4_kinase_cat_sf"/>
</dbReference>
<sequence length="143" mass="17007">FIDDNIMITDDGKILHIDFGCAFGQKTKLERLLGLFMDIPSSPFSEDVFIAMIGREDDNEIITKLWQAIKDHLWLCFNAIRIHKSRFKQIGEEQYKHFYETLMISKTDYDAKIAFEEELEKCYNNRFNDARSFYYKLQQKIVS</sequence>
<name>A0A815QX40_9BILA</name>
<proteinExistence type="predicted"/>
<feature type="non-terminal residue" evidence="1">
    <location>
        <position position="1"/>
    </location>
</feature>
<organism evidence="1 2">
    <name type="scientific">Adineta steineri</name>
    <dbReference type="NCBI Taxonomy" id="433720"/>
    <lineage>
        <taxon>Eukaryota</taxon>
        <taxon>Metazoa</taxon>
        <taxon>Spiralia</taxon>
        <taxon>Gnathifera</taxon>
        <taxon>Rotifera</taxon>
        <taxon>Eurotatoria</taxon>
        <taxon>Bdelloidea</taxon>
        <taxon>Adinetida</taxon>
        <taxon>Adinetidae</taxon>
        <taxon>Adineta</taxon>
    </lineage>
</organism>